<evidence type="ECO:0000313" key="2">
    <source>
        <dbReference type="EMBL" id="GAA4803131.1"/>
    </source>
</evidence>
<evidence type="ECO:0000313" key="3">
    <source>
        <dbReference type="Proteomes" id="UP001501265"/>
    </source>
</evidence>
<evidence type="ECO:0000256" key="1">
    <source>
        <dbReference type="SAM" id="MobiDB-lite"/>
    </source>
</evidence>
<organism evidence="2 3">
    <name type="scientific">Streptomyces ziwulingensis</name>
    <dbReference type="NCBI Taxonomy" id="1045501"/>
    <lineage>
        <taxon>Bacteria</taxon>
        <taxon>Bacillati</taxon>
        <taxon>Actinomycetota</taxon>
        <taxon>Actinomycetes</taxon>
        <taxon>Kitasatosporales</taxon>
        <taxon>Streptomycetaceae</taxon>
        <taxon>Streptomyces</taxon>
    </lineage>
</organism>
<reference evidence="3" key="1">
    <citation type="journal article" date="2019" name="Int. J. Syst. Evol. Microbiol.">
        <title>The Global Catalogue of Microorganisms (GCM) 10K type strain sequencing project: providing services to taxonomists for standard genome sequencing and annotation.</title>
        <authorList>
            <consortium name="The Broad Institute Genomics Platform"/>
            <consortium name="The Broad Institute Genome Sequencing Center for Infectious Disease"/>
            <person name="Wu L."/>
            <person name="Ma J."/>
        </authorList>
    </citation>
    <scope>NUCLEOTIDE SEQUENCE [LARGE SCALE GENOMIC DNA]</scope>
    <source>
        <strain evidence="3">JCM 18081</strain>
    </source>
</reference>
<comment type="caution">
    <text evidence="2">The sequence shown here is derived from an EMBL/GenBank/DDBJ whole genome shotgun (WGS) entry which is preliminary data.</text>
</comment>
<feature type="compositionally biased region" description="Basic and acidic residues" evidence="1">
    <location>
        <begin position="236"/>
        <end position="245"/>
    </location>
</feature>
<accession>A0ABP9C1D8</accession>
<sequence length="245" mass="26350">MPVEVFQEPDGIVPGGQDSGRGLVGGLAQADWPTVAAAPLLIDQFVQQVRGHTGHFFECGADRLGDQLQAGQVAHRGQDVGGVGALRGALAHQSGLREAGQREVEEAVSAIAFGETVTEVGQHAVVEPGIVQFHCHGVLEVDATADRLGGLPVRQAEQELQHTDGGQLSRREPRAPIPRVPVGEVLVAPQPIEAIAYPYRRRTARVARPRDPRGQRRDLLTGTWAKGQRAPRQLHRSAEPPEHAR</sequence>
<dbReference type="Proteomes" id="UP001501265">
    <property type="component" value="Unassembled WGS sequence"/>
</dbReference>
<proteinExistence type="predicted"/>
<name>A0ABP9C1D8_9ACTN</name>
<feature type="region of interest" description="Disordered" evidence="1">
    <location>
        <begin position="202"/>
        <end position="245"/>
    </location>
</feature>
<feature type="compositionally biased region" description="Basic and acidic residues" evidence="1">
    <location>
        <begin position="208"/>
        <end position="219"/>
    </location>
</feature>
<dbReference type="EMBL" id="BAABIG010000033">
    <property type="protein sequence ID" value="GAA4803131.1"/>
    <property type="molecule type" value="Genomic_DNA"/>
</dbReference>
<gene>
    <name evidence="2" type="ORF">GCM10023220_35370</name>
</gene>
<keyword evidence="3" id="KW-1185">Reference proteome</keyword>
<protein>
    <submittedName>
        <fullName evidence="2">Uncharacterized protein</fullName>
    </submittedName>
</protein>